<accession>A0ABY6LN68</accession>
<reference evidence="2 3" key="1">
    <citation type="submission" date="2022-03" db="EMBL/GenBank/DDBJ databases">
        <title>A chromosomal length assembly of Cordylochernes scorpioides.</title>
        <authorList>
            <person name="Zeh D."/>
            <person name="Zeh J."/>
        </authorList>
    </citation>
    <scope>NUCLEOTIDE SEQUENCE [LARGE SCALE GENOMIC DNA]</scope>
    <source>
        <strain evidence="2">IN4F17</strain>
        <tissue evidence="2">Whole Body</tissue>
    </source>
</reference>
<feature type="transmembrane region" description="Helical" evidence="1">
    <location>
        <begin position="170"/>
        <end position="191"/>
    </location>
</feature>
<dbReference type="EMBL" id="CP092884">
    <property type="protein sequence ID" value="UYV82617.1"/>
    <property type="molecule type" value="Genomic_DNA"/>
</dbReference>
<keyword evidence="3" id="KW-1185">Reference proteome</keyword>
<dbReference type="PANTHER" id="PTHR46114:SF1">
    <property type="entry name" value="ZAD DOMAIN-CONTAINING PROTEIN"/>
    <property type="match status" value="1"/>
</dbReference>
<keyword evidence="1" id="KW-0812">Transmembrane</keyword>
<organism evidence="2 3">
    <name type="scientific">Cordylochernes scorpioides</name>
    <dbReference type="NCBI Taxonomy" id="51811"/>
    <lineage>
        <taxon>Eukaryota</taxon>
        <taxon>Metazoa</taxon>
        <taxon>Ecdysozoa</taxon>
        <taxon>Arthropoda</taxon>
        <taxon>Chelicerata</taxon>
        <taxon>Arachnida</taxon>
        <taxon>Pseudoscorpiones</taxon>
        <taxon>Cheliferoidea</taxon>
        <taxon>Chernetidae</taxon>
        <taxon>Cordylochernes</taxon>
    </lineage>
</organism>
<dbReference type="Proteomes" id="UP001235939">
    <property type="component" value="Chromosome 22"/>
</dbReference>
<dbReference type="PANTHER" id="PTHR46114">
    <property type="entry name" value="APPLE DOMAIN-CONTAINING PROTEIN"/>
    <property type="match status" value="1"/>
</dbReference>
<keyword evidence="1" id="KW-0472">Membrane</keyword>
<proteinExistence type="predicted"/>
<sequence length="207" mass="23514">MIAFLMGLQGGFTTFPATFVFKTVETHYVRREWPSRSNCGDKKRQVAAAEVEAGVFVGPQIKQITECKKFSKTLSRVQKAAWNSFVKVIRGFLENHKGDNYVKFVENLVACYGAMGCRMSLKVHMLDAHLDAFKDNMGAYSEEVDCEAANAIRRMRRSTRANVTMITKALFNPAIFLVPTIFAIACALWTLRGVWPLRFDVWINRPF</sequence>
<protein>
    <submittedName>
        <fullName evidence="2">Uncharacterized protein</fullName>
    </submittedName>
</protein>
<keyword evidence="1" id="KW-1133">Transmembrane helix</keyword>
<evidence type="ECO:0000313" key="2">
    <source>
        <dbReference type="EMBL" id="UYV82617.1"/>
    </source>
</evidence>
<gene>
    <name evidence="2" type="ORF">LAZ67_22000200</name>
</gene>
<name>A0ABY6LN68_9ARAC</name>
<evidence type="ECO:0000256" key="1">
    <source>
        <dbReference type="SAM" id="Phobius"/>
    </source>
</evidence>
<evidence type="ECO:0000313" key="3">
    <source>
        <dbReference type="Proteomes" id="UP001235939"/>
    </source>
</evidence>